<reference evidence="3" key="1">
    <citation type="journal article" date="2014" name="Int. J. Syst. Evol. Microbiol.">
        <title>Complete genome sequence of Corynebacterium casei LMG S-19264T (=DSM 44701T), isolated from a smear-ripened cheese.</title>
        <authorList>
            <consortium name="US DOE Joint Genome Institute (JGI-PGF)"/>
            <person name="Walter F."/>
            <person name="Albersmeier A."/>
            <person name="Kalinowski J."/>
            <person name="Ruckert C."/>
        </authorList>
    </citation>
    <scope>NUCLEOTIDE SEQUENCE</scope>
    <source>
        <strain evidence="3">JCM 4988</strain>
    </source>
</reference>
<dbReference type="PANTHER" id="PTHR43861">
    <property type="entry name" value="TRANS-ACONITATE 2-METHYLTRANSFERASE-RELATED"/>
    <property type="match status" value="1"/>
</dbReference>
<dbReference type="CDD" id="cd02440">
    <property type="entry name" value="AdoMet_MTases"/>
    <property type="match status" value="1"/>
</dbReference>
<keyword evidence="4" id="KW-1185">Reference proteome</keyword>
<organism evidence="3 4">
    <name type="scientific">Streptomyces inusitatus</name>
    <dbReference type="NCBI Taxonomy" id="68221"/>
    <lineage>
        <taxon>Bacteria</taxon>
        <taxon>Bacillati</taxon>
        <taxon>Actinomycetota</taxon>
        <taxon>Actinomycetes</taxon>
        <taxon>Kitasatosporales</taxon>
        <taxon>Streptomycetaceae</taxon>
        <taxon>Streptomyces</taxon>
    </lineage>
</organism>
<keyword evidence="3" id="KW-0489">Methyltransferase</keyword>
<dbReference type="AlphaFoldDB" id="A0A918QL59"/>
<dbReference type="GO" id="GO:0032259">
    <property type="term" value="P:methylation"/>
    <property type="evidence" value="ECO:0007669"/>
    <property type="project" value="UniProtKB-KW"/>
</dbReference>
<dbReference type="SUPFAM" id="SSF53335">
    <property type="entry name" value="S-adenosyl-L-methionine-dependent methyltransferases"/>
    <property type="match status" value="1"/>
</dbReference>
<reference evidence="3" key="2">
    <citation type="submission" date="2020-09" db="EMBL/GenBank/DDBJ databases">
        <authorList>
            <person name="Sun Q."/>
            <person name="Ohkuma M."/>
        </authorList>
    </citation>
    <scope>NUCLEOTIDE SEQUENCE</scope>
    <source>
        <strain evidence="3">JCM 4988</strain>
    </source>
</reference>
<sequence length="244" mass="26552">MFTADDAAELYDLLNPWDAGLFPASRFYDELVMAADSVLDVGCGTGLMLHSAREHGHRGALTGLDPNPAALARARRRTDVEWTEATAAQARWERAFDLATMTSHAFQCLVSDEELRASLTAIRAALREGGRFAFETRHPQARAWERWSPPYARDIAGPDGRALRVGHRVDSVVGEVVTFTETTADAEGTVLYTDRESLRFLGAGPLNAFLAEAGFAIEAQYGDWHGGPLTADSTEIVTVAVRTG</sequence>
<comment type="caution">
    <text evidence="3">The sequence shown here is derived from an EMBL/GenBank/DDBJ whole genome shotgun (WGS) entry which is preliminary data.</text>
</comment>
<dbReference type="Gene3D" id="3.40.50.150">
    <property type="entry name" value="Vaccinia Virus protein VP39"/>
    <property type="match status" value="1"/>
</dbReference>
<feature type="domain" description="Methyltransferase" evidence="2">
    <location>
        <begin position="38"/>
        <end position="130"/>
    </location>
</feature>
<accession>A0A918QL59</accession>
<dbReference type="GO" id="GO:0008168">
    <property type="term" value="F:methyltransferase activity"/>
    <property type="evidence" value="ECO:0007669"/>
    <property type="project" value="UniProtKB-KW"/>
</dbReference>
<dbReference type="Proteomes" id="UP000630936">
    <property type="component" value="Unassembled WGS sequence"/>
</dbReference>
<dbReference type="InterPro" id="IPR041698">
    <property type="entry name" value="Methyltransf_25"/>
</dbReference>
<name>A0A918QL59_9ACTN</name>
<gene>
    <name evidence="3" type="ORF">GCM10010387_60250</name>
</gene>
<dbReference type="InterPro" id="IPR029063">
    <property type="entry name" value="SAM-dependent_MTases_sf"/>
</dbReference>
<dbReference type="RefSeq" id="WP_190126429.1">
    <property type="nucleotide sequence ID" value="NZ_BMWG01000027.1"/>
</dbReference>
<keyword evidence="1" id="KW-0808">Transferase</keyword>
<evidence type="ECO:0000259" key="2">
    <source>
        <dbReference type="Pfam" id="PF13649"/>
    </source>
</evidence>
<dbReference type="EMBL" id="BMWG01000027">
    <property type="protein sequence ID" value="GGZ58304.1"/>
    <property type="molecule type" value="Genomic_DNA"/>
</dbReference>
<dbReference type="GO" id="GO:0017000">
    <property type="term" value="P:antibiotic biosynthetic process"/>
    <property type="evidence" value="ECO:0007669"/>
    <property type="project" value="UniProtKB-ARBA"/>
</dbReference>
<dbReference type="Pfam" id="PF13649">
    <property type="entry name" value="Methyltransf_25"/>
    <property type="match status" value="1"/>
</dbReference>
<proteinExistence type="predicted"/>
<protein>
    <submittedName>
        <fullName evidence="3">Methyltransferase</fullName>
    </submittedName>
</protein>
<evidence type="ECO:0000313" key="4">
    <source>
        <dbReference type="Proteomes" id="UP000630936"/>
    </source>
</evidence>
<evidence type="ECO:0000313" key="3">
    <source>
        <dbReference type="EMBL" id="GGZ58304.1"/>
    </source>
</evidence>
<evidence type="ECO:0000256" key="1">
    <source>
        <dbReference type="ARBA" id="ARBA00022679"/>
    </source>
</evidence>